<dbReference type="InterPro" id="IPR000569">
    <property type="entry name" value="HECT_dom"/>
</dbReference>
<keyword evidence="3" id="KW-0808">Transferase</keyword>
<dbReference type="GO" id="GO:0005886">
    <property type="term" value="C:plasma membrane"/>
    <property type="evidence" value="ECO:0007669"/>
    <property type="project" value="TreeGrafter"/>
</dbReference>
<dbReference type="Gene3D" id="3.30.2410.10">
    <property type="entry name" value="Hect, E3 ligase catalytic domain"/>
    <property type="match status" value="1"/>
</dbReference>
<feature type="transmembrane region" description="Helical" evidence="8">
    <location>
        <begin position="328"/>
        <end position="353"/>
    </location>
</feature>
<dbReference type="GO" id="GO:0004842">
    <property type="term" value="F:ubiquitin-protein transferase activity"/>
    <property type="evidence" value="ECO:0007669"/>
    <property type="project" value="InterPro"/>
</dbReference>
<evidence type="ECO:0000256" key="1">
    <source>
        <dbReference type="ARBA" id="ARBA00004141"/>
    </source>
</evidence>
<gene>
    <name evidence="10" type="ORF">F7725_025352</name>
</gene>
<organism evidence="10 11">
    <name type="scientific">Dissostichus mawsoni</name>
    <name type="common">Antarctic cod</name>
    <dbReference type="NCBI Taxonomy" id="36200"/>
    <lineage>
        <taxon>Eukaryota</taxon>
        <taxon>Metazoa</taxon>
        <taxon>Chordata</taxon>
        <taxon>Craniata</taxon>
        <taxon>Vertebrata</taxon>
        <taxon>Euteleostomi</taxon>
        <taxon>Actinopterygii</taxon>
        <taxon>Neopterygii</taxon>
        <taxon>Teleostei</taxon>
        <taxon>Neoteleostei</taxon>
        <taxon>Acanthomorphata</taxon>
        <taxon>Eupercaria</taxon>
        <taxon>Perciformes</taxon>
        <taxon>Notothenioidei</taxon>
        <taxon>Nototheniidae</taxon>
        <taxon>Dissostichus</taxon>
    </lineage>
</organism>
<reference evidence="10 11" key="1">
    <citation type="submission" date="2020-03" db="EMBL/GenBank/DDBJ databases">
        <title>Dissostichus mawsoni Genome sequencing and assembly.</title>
        <authorList>
            <person name="Park H."/>
        </authorList>
    </citation>
    <scope>NUCLEOTIDE SEQUENCE [LARGE SCALE GENOMIC DNA]</scope>
    <source>
        <strain evidence="10">DM0001</strain>
        <tissue evidence="10">Muscle</tissue>
    </source>
</reference>
<proteinExistence type="inferred from homology"/>
<accession>A0A7J5XCV8</accession>
<evidence type="ECO:0000256" key="6">
    <source>
        <dbReference type="ARBA" id="ARBA00022989"/>
    </source>
</evidence>
<name>A0A7J5XCV8_DISMA</name>
<sequence length="388" mass="43170">MDFVNENAIDDNGVSREVYTAFWEQFLETCEGEAERVPRLRPDFCEAEWQAVGRIWVKGLLDHGVMPVRLSKAFILACNHGVDSVDVDILMTSFLNYLSPVERSAVEKALQGTMEESDEEDLLDLFTRMGSHFLPAKNNMEPAIETMAHKAILQEPKYIVDCFLTPMSLVQLKLPDKDSVLSLYEKKKATGRRVSQLFETTNVVLSQREQTTFNHLQRYVKNADQAKAEKILRFCTGSSVICVDRIGVCFNAETGLSRRPVAHTCGAILEIPCTYSSFPEFRTEFDNILDVVLVFLWCLFSSLFVHGAVGLLMLVMLQRHKRGRLITLVLVSVGFLASLSGGVITSAAVAGVYRVAGKDMAPLEALVFGVGQTALSVIISFSRILATL</sequence>
<dbReference type="InterPro" id="IPR035983">
    <property type="entry name" value="Hect_E3_ubiquitin_ligase"/>
</dbReference>
<dbReference type="Pfam" id="PF00632">
    <property type="entry name" value="HECT"/>
    <property type="match status" value="1"/>
</dbReference>
<comment type="caution">
    <text evidence="10">The sequence shown here is derived from an EMBL/GenBank/DDBJ whole genome shotgun (WGS) entry which is preliminary data.</text>
</comment>
<evidence type="ECO:0000256" key="4">
    <source>
        <dbReference type="ARBA" id="ARBA00022692"/>
    </source>
</evidence>
<keyword evidence="7 8" id="KW-0472">Membrane</keyword>
<dbReference type="EMBL" id="JAAKFY010000026">
    <property type="protein sequence ID" value="KAF3834148.1"/>
    <property type="molecule type" value="Genomic_DNA"/>
</dbReference>
<evidence type="ECO:0000256" key="3">
    <source>
        <dbReference type="ARBA" id="ARBA00022679"/>
    </source>
</evidence>
<evidence type="ECO:0000313" key="10">
    <source>
        <dbReference type="EMBL" id="KAF3834148.1"/>
    </source>
</evidence>
<feature type="transmembrane region" description="Helical" evidence="8">
    <location>
        <begin position="291"/>
        <end position="316"/>
    </location>
</feature>
<keyword evidence="4 8" id="KW-0812">Transmembrane</keyword>
<feature type="transmembrane region" description="Helical" evidence="8">
    <location>
        <begin position="365"/>
        <end position="386"/>
    </location>
</feature>
<keyword evidence="5" id="KW-0833">Ubl conjugation pathway</keyword>
<keyword evidence="11" id="KW-1185">Reference proteome</keyword>
<dbReference type="GO" id="GO:0090090">
    <property type="term" value="P:negative regulation of canonical Wnt signaling pathway"/>
    <property type="evidence" value="ECO:0007669"/>
    <property type="project" value="TreeGrafter"/>
</dbReference>
<evidence type="ECO:0000259" key="9">
    <source>
        <dbReference type="Pfam" id="PF00632"/>
    </source>
</evidence>
<dbReference type="Pfam" id="PF10190">
    <property type="entry name" value="Tmemb_170"/>
    <property type="match status" value="1"/>
</dbReference>
<evidence type="ECO:0000313" key="11">
    <source>
        <dbReference type="Proteomes" id="UP000518266"/>
    </source>
</evidence>
<dbReference type="PANTHER" id="PTHR22779">
    <property type="entry name" value="SD17342P"/>
    <property type="match status" value="1"/>
</dbReference>
<evidence type="ECO:0000256" key="8">
    <source>
        <dbReference type="SAM" id="Phobius"/>
    </source>
</evidence>
<dbReference type="SUPFAM" id="SSF56204">
    <property type="entry name" value="Hect, E3 ligase catalytic domain"/>
    <property type="match status" value="1"/>
</dbReference>
<feature type="domain" description="HECT" evidence="9">
    <location>
        <begin position="130"/>
        <end position="281"/>
    </location>
</feature>
<dbReference type="OrthoDB" id="13807at2759"/>
<keyword evidence="6 8" id="KW-1133">Transmembrane helix</keyword>
<dbReference type="InterPro" id="IPR019334">
    <property type="entry name" value="TMEM170A/B/YPR153W-like"/>
</dbReference>
<evidence type="ECO:0000256" key="7">
    <source>
        <dbReference type="ARBA" id="ARBA00023136"/>
    </source>
</evidence>
<comment type="subcellular location">
    <subcellularLocation>
        <location evidence="1">Membrane</location>
        <topology evidence="1">Multi-pass membrane protein</topology>
    </subcellularLocation>
</comment>
<comment type="similarity">
    <text evidence="2">Belongs to the TMEM170 family.</text>
</comment>
<dbReference type="Proteomes" id="UP000518266">
    <property type="component" value="Unassembled WGS sequence"/>
</dbReference>
<evidence type="ECO:0000256" key="5">
    <source>
        <dbReference type="ARBA" id="ARBA00022786"/>
    </source>
</evidence>
<dbReference type="AlphaFoldDB" id="A0A7J5XCV8"/>
<dbReference type="PANTHER" id="PTHR22779:SF4">
    <property type="entry name" value="TRANSMEMBRANE PROTEIN 170B"/>
    <property type="match status" value="1"/>
</dbReference>
<evidence type="ECO:0000256" key="2">
    <source>
        <dbReference type="ARBA" id="ARBA00006325"/>
    </source>
</evidence>
<protein>
    <recommendedName>
        <fullName evidence="9">HECT domain-containing protein</fullName>
    </recommendedName>
</protein>